<dbReference type="AlphaFoldDB" id="A0A1A9N7A5"/>
<dbReference type="Gene3D" id="3.10.450.50">
    <property type="match status" value="1"/>
</dbReference>
<evidence type="ECO:0000259" key="1">
    <source>
        <dbReference type="Pfam" id="PF13577"/>
    </source>
</evidence>
<evidence type="ECO:0000313" key="4">
    <source>
        <dbReference type="Proteomes" id="UP000077961"/>
    </source>
</evidence>
<accession>A0A1A9N7A5</accession>
<dbReference type="InterPro" id="IPR032710">
    <property type="entry name" value="NTF2-like_dom_sf"/>
</dbReference>
<gene>
    <name evidence="2" type="ORF">A6V36_28310</name>
    <name evidence="3" type="ORF">A6V37_25915</name>
</gene>
<dbReference type="Proteomes" id="UP000078116">
    <property type="component" value="Unassembled WGS sequence"/>
</dbReference>
<dbReference type="Proteomes" id="UP000077961">
    <property type="component" value="Unassembled WGS sequence"/>
</dbReference>
<proteinExistence type="predicted"/>
<dbReference type="EMBL" id="LXJZ01000151">
    <property type="protein sequence ID" value="OAJ59243.1"/>
    <property type="molecule type" value="Genomic_DNA"/>
</dbReference>
<reference evidence="4 5" key="1">
    <citation type="submission" date="2016-04" db="EMBL/GenBank/DDBJ databases">
        <title>Reclassification of Paraburkholderia panaciterrae (Farh et al. 2015) Dobritsa &amp; Samadpour 2016 as a later homotypic synonym of Paraburkholderia ginsengiterrae (Farh et al. 2015) Dobritsa &amp; Samadpour 2016.</title>
        <authorList>
            <person name="Dobritsa A.P."/>
            <person name="Kutumbaka K."/>
            <person name="Samadpour M."/>
        </authorList>
    </citation>
    <scope>NUCLEOTIDE SEQUENCE [LARGE SCALE GENOMIC DNA]</scope>
    <source>
        <strain evidence="3 5">DCY85</strain>
        <strain evidence="2 4">DCY85-1</strain>
    </source>
</reference>
<organism evidence="3 5">
    <name type="scientific">Paraburkholderia ginsengiterrae</name>
    <dbReference type="NCBI Taxonomy" id="1462993"/>
    <lineage>
        <taxon>Bacteria</taxon>
        <taxon>Pseudomonadati</taxon>
        <taxon>Pseudomonadota</taxon>
        <taxon>Betaproteobacteria</taxon>
        <taxon>Burkholderiales</taxon>
        <taxon>Burkholderiaceae</taxon>
        <taxon>Paraburkholderia</taxon>
    </lineage>
</organism>
<dbReference type="STRING" id="1462993.A6V36_28310"/>
<dbReference type="Pfam" id="PF13577">
    <property type="entry name" value="SnoaL_4"/>
    <property type="match status" value="1"/>
</dbReference>
<evidence type="ECO:0000313" key="2">
    <source>
        <dbReference type="EMBL" id="OAJ59243.1"/>
    </source>
</evidence>
<dbReference type="OrthoDB" id="2860904at2"/>
<dbReference type="RefSeq" id="WP_064267848.1">
    <property type="nucleotide sequence ID" value="NZ_LXJZ01000151.1"/>
</dbReference>
<dbReference type="InterPro" id="IPR037401">
    <property type="entry name" value="SnoaL-like"/>
</dbReference>
<dbReference type="SUPFAM" id="SSF54427">
    <property type="entry name" value="NTF2-like"/>
    <property type="match status" value="1"/>
</dbReference>
<sequence>MPRDLQYLLDKTDISDLLIDYGTAIDSRDFAALDRIFTADAVIDYRATGGPRCTLEEARRFLAEALPQFPRSQHMMGNISIRLQGATATARTLCHNPMVMRKPDGGEEVVYFGIWYADELLRTGDGWRIRSRSLEFCYSDNYQRSL</sequence>
<name>A0A1A9N7A5_9BURK</name>
<evidence type="ECO:0000313" key="3">
    <source>
        <dbReference type="EMBL" id="OAJ60185.1"/>
    </source>
</evidence>
<dbReference type="EMBL" id="LXKA01000232">
    <property type="protein sequence ID" value="OAJ60185.1"/>
    <property type="molecule type" value="Genomic_DNA"/>
</dbReference>
<protein>
    <recommendedName>
        <fullName evidence="1">SnoaL-like domain-containing protein</fullName>
    </recommendedName>
</protein>
<feature type="domain" description="SnoaL-like" evidence="1">
    <location>
        <begin position="7"/>
        <end position="132"/>
    </location>
</feature>
<evidence type="ECO:0000313" key="5">
    <source>
        <dbReference type="Proteomes" id="UP000078116"/>
    </source>
</evidence>
<keyword evidence="4" id="KW-1185">Reference proteome</keyword>
<comment type="caution">
    <text evidence="3">The sequence shown here is derived from an EMBL/GenBank/DDBJ whole genome shotgun (WGS) entry which is preliminary data.</text>
</comment>
<dbReference type="CDD" id="cd00531">
    <property type="entry name" value="NTF2_like"/>
    <property type="match status" value="1"/>
</dbReference>